<evidence type="ECO:0000313" key="2">
    <source>
        <dbReference type="EMBL" id="ACK79464.1"/>
    </source>
</evidence>
<proteinExistence type="predicted"/>
<reference evidence="2 3" key="1">
    <citation type="journal article" date="2008" name="BMC Genomics">
        <title>Acidithiobacillus ferrooxidans metabolism: from genome sequence to industrial applications.</title>
        <authorList>
            <person name="Valdes J."/>
            <person name="Pedroso I."/>
            <person name="Quatrini R."/>
            <person name="Dodson R.J."/>
            <person name="Tettelin H."/>
            <person name="Blake R.II."/>
            <person name="Eisen J.A."/>
            <person name="Holmes D.S."/>
        </authorList>
    </citation>
    <scope>NUCLEOTIDE SEQUENCE [LARGE SCALE GENOMIC DNA]</scope>
    <source>
        <strain evidence="3">ATCC 23270 / DSM 14882 / CIP 104768 / NCIMB 8455</strain>
    </source>
</reference>
<keyword evidence="3" id="KW-1185">Reference proteome</keyword>
<dbReference type="HOGENOM" id="CLU_1965754_0_0_6"/>
<name>B7J8Y9_ACIF2</name>
<dbReference type="PaxDb" id="243159-AFE_1306"/>
<dbReference type="KEGG" id="afr:AFE_1306"/>
<gene>
    <name evidence="2" type="ordered locus">AFE_1306</name>
</gene>
<evidence type="ECO:0000256" key="1">
    <source>
        <dbReference type="SAM" id="MobiDB-lite"/>
    </source>
</evidence>
<sequence length="127" mass="13822">MPTPETAHLRKMNQTSYFSFRKIGRIAGIISGCGYRTGFRTDEGRGRPADAKYQRQTPKSMPCSRQRKTPMQNALGLVGSGQKAQVSCGSTVTGIMGMSFRNAMHSSNLLPPYFSASLSAAKAIKRS</sequence>
<protein>
    <submittedName>
        <fullName evidence="2">Uncharacterized protein</fullName>
    </submittedName>
</protein>
<dbReference type="Proteomes" id="UP000001362">
    <property type="component" value="Chromosome"/>
</dbReference>
<evidence type="ECO:0000313" key="3">
    <source>
        <dbReference type="Proteomes" id="UP000001362"/>
    </source>
</evidence>
<organism evidence="2 3">
    <name type="scientific">Acidithiobacillus ferrooxidans (strain ATCC 23270 / DSM 14882 / CIP 104768 / NCIMB 8455)</name>
    <name type="common">Ferrobacillus ferrooxidans (strain ATCC 23270)</name>
    <dbReference type="NCBI Taxonomy" id="243159"/>
    <lineage>
        <taxon>Bacteria</taxon>
        <taxon>Pseudomonadati</taxon>
        <taxon>Pseudomonadota</taxon>
        <taxon>Acidithiobacillia</taxon>
        <taxon>Acidithiobacillales</taxon>
        <taxon>Acidithiobacillaceae</taxon>
        <taxon>Acidithiobacillus</taxon>
    </lineage>
</organism>
<dbReference type="AlphaFoldDB" id="B7J8Y9"/>
<feature type="compositionally biased region" description="Basic and acidic residues" evidence="1">
    <location>
        <begin position="40"/>
        <end position="53"/>
    </location>
</feature>
<accession>B7J8Y9</accession>
<feature type="region of interest" description="Disordered" evidence="1">
    <location>
        <begin position="40"/>
        <end position="69"/>
    </location>
</feature>
<dbReference type="EMBL" id="CP001219">
    <property type="protein sequence ID" value="ACK79464.1"/>
    <property type="molecule type" value="Genomic_DNA"/>
</dbReference>